<name>A0A6S6ZIU5_9BURK</name>
<dbReference type="Proteomes" id="UP000494214">
    <property type="component" value="Unassembled WGS sequence"/>
</dbReference>
<feature type="compositionally biased region" description="Low complexity" evidence="1">
    <location>
        <begin position="258"/>
        <end position="273"/>
    </location>
</feature>
<evidence type="ECO:0000313" key="3">
    <source>
        <dbReference type="EMBL" id="CAB3678019.1"/>
    </source>
</evidence>
<evidence type="ECO:0000313" key="4">
    <source>
        <dbReference type="Proteomes" id="UP000494214"/>
    </source>
</evidence>
<dbReference type="PANTHER" id="PTHR43798:SF33">
    <property type="entry name" value="HYDROLASE, PUTATIVE (AFU_ORTHOLOGUE AFUA_2G14860)-RELATED"/>
    <property type="match status" value="1"/>
</dbReference>
<keyword evidence="3" id="KW-0378">Hydrolase</keyword>
<dbReference type="EMBL" id="CADIJM010000002">
    <property type="protein sequence ID" value="CAB3678019.1"/>
    <property type="molecule type" value="Genomic_DNA"/>
</dbReference>
<dbReference type="Pfam" id="PF00561">
    <property type="entry name" value="Abhydrolase_1"/>
    <property type="match status" value="1"/>
</dbReference>
<feature type="region of interest" description="Disordered" evidence="1">
    <location>
        <begin position="255"/>
        <end position="294"/>
    </location>
</feature>
<feature type="domain" description="AB hydrolase-1" evidence="2">
    <location>
        <begin position="13"/>
        <end position="240"/>
    </location>
</feature>
<keyword evidence="4" id="KW-1185">Reference proteome</keyword>
<dbReference type="Gene3D" id="3.40.50.1820">
    <property type="entry name" value="alpha/beta hydrolase"/>
    <property type="match status" value="1"/>
</dbReference>
<evidence type="ECO:0000259" key="2">
    <source>
        <dbReference type="Pfam" id="PF00561"/>
    </source>
</evidence>
<gene>
    <name evidence="3" type="primary">tgnD</name>
    <name evidence="3" type="ORF">LMG26690_01439</name>
</gene>
<accession>A0A6S6ZIU5</accession>
<dbReference type="InterPro" id="IPR000073">
    <property type="entry name" value="AB_hydrolase_1"/>
</dbReference>
<dbReference type="InterPro" id="IPR029058">
    <property type="entry name" value="AB_hydrolase_fold"/>
</dbReference>
<reference evidence="3 4" key="1">
    <citation type="submission" date="2020-04" db="EMBL/GenBank/DDBJ databases">
        <authorList>
            <person name="De Canck E."/>
        </authorList>
    </citation>
    <scope>NUCLEOTIDE SEQUENCE [LARGE SCALE GENOMIC DNA]</scope>
    <source>
        <strain evidence="3 4">LMG 26690</strain>
    </source>
</reference>
<feature type="compositionally biased region" description="Polar residues" evidence="1">
    <location>
        <begin position="274"/>
        <end position="294"/>
    </location>
</feature>
<dbReference type="GO" id="GO:0016020">
    <property type="term" value="C:membrane"/>
    <property type="evidence" value="ECO:0007669"/>
    <property type="project" value="TreeGrafter"/>
</dbReference>
<dbReference type="PANTHER" id="PTHR43798">
    <property type="entry name" value="MONOACYLGLYCEROL LIPASE"/>
    <property type="match status" value="1"/>
</dbReference>
<sequence length="294" mass="31533">MNTQRRRTGRGEPLVLLHGVGLDHTLWDDLAPLLEPDFDVLRYDLLGHGAAPALRGQADIQDFIAQLDAELDAAGWQQATVLGYSMGGLIAGAYAAARPDRVSRLALLSTVFRRTQEEAAAVRARLASAATQDPQEAAKVSLTRWFTPAFQAARPARVAQIEQRLLDNDRESFLSAYALFALGDPLLAQAAPDIACPVLVMTGENDVGSNPRMTRELARALPRACARVAPEQRHMLPVEEPGTVAAALRSFVSAHPAQTQSTQTQTTLTNSTQADSTQANSAQPNSAPTHSAKA</sequence>
<organism evidence="3 4">
    <name type="scientific">Achromobacter animicus</name>
    <dbReference type="NCBI Taxonomy" id="1389935"/>
    <lineage>
        <taxon>Bacteria</taxon>
        <taxon>Pseudomonadati</taxon>
        <taxon>Pseudomonadota</taxon>
        <taxon>Betaproteobacteria</taxon>
        <taxon>Burkholderiales</taxon>
        <taxon>Alcaligenaceae</taxon>
        <taxon>Achromobacter</taxon>
    </lineage>
</organism>
<evidence type="ECO:0000256" key="1">
    <source>
        <dbReference type="SAM" id="MobiDB-lite"/>
    </source>
</evidence>
<dbReference type="PRINTS" id="PR00111">
    <property type="entry name" value="ABHYDROLASE"/>
</dbReference>
<dbReference type="GO" id="GO:0016787">
    <property type="term" value="F:hydrolase activity"/>
    <property type="evidence" value="ECO:0007669"/>
    <property type="project" value="UniProtKB-KW"/>
</dbReference>
<dbReference type="InterPro" id="IPR050266">
    <property type="entry name" value="AB_hydrolase_sf"/>
</dbReference>
<dbReference type="EC" id="3.5.1.-" evidence="3"/>
<dbReference type="SUPFAM" id="SSF53474">
    <property type="entry name" value="alpha/beta-Hydrolases"/>
    <property type="match status" value="1"/>
</dbReference>
<protein>
    <submittedName>
        <fullName evidence="3">(E)-2-((N-methylformamido)methylene)succinate hydrolase</fullName>
        <ecNumber evidence="3">3.5.1.-</ecNumber>
    </submittedName>
</protein>
<dbReference type="RefSeq" id="WP_175122425.1">
    <property type="nucleotide sequence ID" value="NZ_CADIJM010000002.1"/>
</dbReference>
<proteinExistence type="predicted"/>
<dbReference type="AlphaFoldDB" id="A0A6S6ZIU5"/>